<accession>A0ACC1HBM1</accession>
<keyword evidence="2" id="KW-1185">Reference proteome</keyword>
<proteinExistence type="predicted"/>
<comment type="caution">
    <text evidence="1">The sequence shown here is derived from an EMBL/GenBank/DDBJ whole genome shotgun (WGS) entry which is preliminary data.</text>
</comment>
<name>A0ACC1HBM1_9FUNG</name>
<evidence type="ECO:0000313" key="2">
    <source>
        <dbReference type="Proteomes" id="UP001145114"/>
    </source>
</evidence>
<dbReference type="Proteomes" id="UP001145114">
    <property type="component" value="Unassembled WGS sequence"/>
</dbReference>
<sequence length="130" mass="15132">MLVRFVQAKLPKLNNIEHVKRIKRVQNEQGATELHVILCQSSSIGRQELVDRLAEFDPEWKSGEMILGEAAVPKHAPCTNEQYEEWKKIWPITFKNPTYKRADVSDAGEREYINRYMQLAFEQARQASES</sequence>
<feature type="non-terminal residue" evidence="1">
    <location>
        <position position="130"/>
    </location>
</feature>
<dbReference type="EMBL" id="JAMZIH010007918">
    <property type="protein sequence ID" value="KAJ1672731.1"/>
    <property type="molecule type" value="Genomic_DNA"/>
</dbReference>
<gene>
    <name evidence="1" type="primary">TAD3</name>
    <name evidence="1" type="ORF">EV182_006606</name>
</gene>
<protein>
    <submittedName>
        <fullName evidence="1">tRNA-specific adenosine deaminase subunit tad3</fullName>
    </submittedName>
</protein>
<reference evidence="1" key="1">
    <citation type="submission" date="2022-06" db="EMBL/GenBank/DDBJ databases">
        <title>Phylogenomic reconstructions and comparative analyses of Kickxellomycotina fungi.</title>
        <authorList>
            <person name="Reynolds N.K."/>
            <person name="Stajich J.E."/>
            <person name="Barry K."/>
            <person name="Grigoriev I.V."/>
            <person name="Crous P."/>
            <person name="Smith M.E."/>
        </authorList>
    </citation>
    <scope>NUCLEOTIDE SEQUENCE</scope>
    <source>
        <strain evidence="1">RSA 2271</strain>
    </source>
</reference>
<evidence type="ECO:0000313" key="1">
    <source>
        <dbReference type="EMBL" id="KAJ1672731.1"/>
    </source>
</evidence>
<organism evidence="1 2">
    <name type="scientific">Spiromyces aspiralis</name>
    <dbReference type="NCBI Taxonomy" id="68401"/>
    <lineage>
        <taxon>Eukaryota</taxon>
        <taxon>Fungi</taxon>
        <taxon>Fungi incertae sedis</taxon>
        <taxon>Zoopagomycota</taxon>
        <taxon>Kickxellomycotina</taxon>
        <taxon>Kickxellomycetes</taxon>
        <taxon>Kickxellales</taxon>
        <taxon>Kickxellaceae</taxon>
        <taxon>Spiromyces</taxon>
    </lineage>
</organism>